<sequence>MDPVGPWSYSYNRIPGATGGEFHHHLATAAAAASGTAGLTAAVHHNAAGTGTVGVPSTTSQ</sequence>
<reference evidence="1" key="2">
    <citation type="submission" date="2002-03" db="EMBL/GenBank/DDBJ databases">
        <authorList>
            <consortium name="The Anopheles Genome Sequencing Consortium"/>
        </authorList>
    </citation>
    <scope>NUCLEOTIDE SEQUENCE</scope>
    <source>
        <strain evidence="1">PEST</strain>
    </source>
</reference>
<comment type="caution">
    <text evidence="1">The sequence shown here is derived from an EMBL/GenBank/DDBJ whole genome shotgun (WGS) entry which is preliminary data.</text>
</comment>
<dbReference type="PaxDb" id="7165-AGAP012260-PA"/>
<gene>
    <name evidence="1" type="ORF">AgaP_AGAP012260</name>
</gene>
<reference evidence="1" key="5">
    <citation type="submission" date="2011-05" db="EMBL/GenBank/DDBJ databases">
        <authorList>
            <consortium name="VectorBase"/>
        </authorList>
    </citation>
    <scope>NUCLEOTIDE SEQUENCE</scope>
    <source>
        <strain evidence="1">PEST</strain>
    </source>
</reference>
<reference evidence="1" key="4">
    <citation type="journal article" date="2007" name="Genome Biol.">
        <title>Update of the Anopheles gambiae PEST genome assembly.</title>
        <authorList>
            <person name="Sharakhova M.V."/>
            <person name="Hammond M.P."/>
            <person name="Lobo N.F."/>
            <person name="Krzywinski J."/>
            <person name="Unger M.F."/>
            <person name="Hillenmeyer M.E."/>
            <person name="Bruggner R.V."/>
            <person name="Birney E."/>
            <person name="Collins F.H."/>
        </authorList>
    </citation>
    <scope>NUCLEOTIDE SEQUENCE</scope>
    <source>
        <strain evidence="1">PEST</strain>
    </source>
</reference>
<proteinExistence type="predicted"/>
<dbReference type="HOGENOM" id="CLU_2929287_0_0_1"/>
<organism evidence="1">
    <name type="scientific">Anopheles gambiae</name>
    <name type="common">African malaria mosquito</name>
    <dbReference type="NCBI Taxonomy" id="7165"/>
    <lineage>
        <taxon>Eukaryota</taxon>
        <taxon>Metazoa</taxon>
        <taxon>Ecdysozoa</taxon>
        <taxon>Arthropoda</taxon>
        <taxon>Hexapoda</taxon>
        <taxon>Insecta</taxon>
        <taxon>Pterygota</taxon>
        <taxon>Neoptera</taxon>
        <taxon>Endopterygota</taxon>
        <taxon>Diptera</taxon>
        <taxon>Nematocera</taxon>
        <taxon>Culicoidea</taxon>
        <taxon>Culicidae</taxon>
        <taxon>Anophelinae</taxon>
        <taxon>Anopheles</taxon>
    </lineage>
</organism>
<dbReference type="EMBL" id="AAAB01008986">
    <property type="protein sequence ID" value="EAU75783.1"/>
    <property type="molecule type" value="Genomic_DNA"/>
</dbReference>
<reference evidence="1" key="1">
    <citation type="journal article" date="2002" name="Science">
        <title>The genome sequence of the malaria mosquito Anopheles gambiae.</title>
        <authorList>
            <person name="Holt R.A."/>
            <person name="Subramanian G.M."/>
            <person name="Halpern A."/>
            <person name="Sutton G.G."/>
            <person name="Charlab R."/>
            <person name="Nusskern D.R."/>
            <person name="Wincker P."/>
            <person name="Clark A.G."/>
            <person name="Ribeiro J.M."/>
            <person name="Wides R."/>
            <person name="Salzberg S.L."/>
            <person name="Loftus B."/>
            <person name="Yandell M."/>
            <person name="Majoros W.H."/>
            <person name="Rusch D.B."/>
            <person name="Lai Z."/>
            <person name="Kraft C.L."/>
            <person name="Abril J.F."/>
            <person name="Anthouard V."/>
            <person name="Arensburger P."/>
            <person name="Atkinson P.W."/>
            <person name="Baden H."/>
            <person name="de Berardinis V."/>
            <person name="Baldwin D."/>
            <person name="Benes V."/>
            <person name="Biedler J."/>
            <person name="Blass C."/>
            <person name="Bolanos R."/>
            <person name="Boscus D."/>
            <person name="Barnstead M."/>
            <person name="Cai S."/>
            <person name="Center A."/>
            <person name="Chaturverdi K."/>
            <person name="Christophides G.K."/>
            <person name="Chrystal M.A."/>
            <person name="Clamp M."/>
            <person name="Cravchik A."/>
            <person name="Curwen V."/>
            <person name="Dana A."/>
            <person name="Delcher A."/>
            <person name="Dew I."/>
            <person name="Evans C.A."/>
            <person name="Flanigan M."/>
            <person name="Grundschober-Freimoser A."/>
            <person name="Friedli L."/>
            <person name="Gu Z."/>
            <person name="Guan P."/>
            <person name="Guigo R."/>
            <person name="Hillenmeyer M.E."/>
            <person name="Hladun S.L."/>
            <person name="Hogan J.R."/>
            <person name="Hong Y.S."/>
            <person name="Hoover J."/>
            <person name="Jaillon O."/>
            <person name="Ke Z."/>
            <person name="Kodira C."/>
            <person name="Kokoza E."/>
            <person name="Koutsos A."/>
            <person name="Letunic I."/>
            <person name="Levitsky A."/>
            <person name="Liang Y."/>
            <person name="Lin J.J."/>
            <person name="Lobo N.F."/>
            <person name="Lopez J.R."/>
            <person name="Malek J.A."/>
            <person name="McIntosh T.C."/>
            <person name="Meister S."/>
            <person name="Miller J."/>
            <person name="Mobarry C."/>
            <person name="Mongin E."/>
            <person name="Murphy S.D."/>
            <person name="O'Brochta D.A."/>
            <person name="Pfannkoch C."/>
            <person name="Qi R."/>
            <person name="Regier M.A."/>
            <person name="Remington K."/>
            <person name="Shao H."/>
            <person name="Sharakhova M.V."/>
            <person name="Sitter C.D."/>
            <person name="Shetty J."/>
            <person name="Smith T.J."/>
            <person name="Strong R."/>
            <person name="Sun J."/>
            <person name="Thomasova D."/>
            <person name="Ton L.Q."/>
            <person name="Topalis P."/>
            <person name="Tu Z."/>
            <person name="Unger M.F."/>
            <person name="Walenz B."/>
            <person name="Wang A."/>
            <person name="Wang J."/>
            <person name="Wang M."/>
            <person name="Wang X."/>
            <person name="Woodford K.J."/>
            <person name="Wortman J.R."/>
            <person name="Wu M."/>
            <person name="Yao A."/>
            <person name="Zdobnov E.M."/>
            <person name="Zhang H."/>
            <person name="Zhao Q."/>
            <person name="Zhao S."/>
            <person name="Zhu S.C."/>
            <person name="Zhimulev I."/>
            <person name="Coluzzi M."/>
            <person name="della Torre A."/>
            <person name="Roth C.W."/>
            <person name="Louis C."/>
            <person name="Kalush F."/>
            <person name="Mural R.J."/>
            <person name="Myers E.W."/>
            <person name="Adams M.D."/>
            <person name="Smith H.O."/>
            <person name="Broder S."/>
            <person name="Gardner M.J."/>
            <person name="Fraser C.M."/>
            <person name="Birney E."/>
            <person name="Bork P."/>
            <person name="Brey P.T."/>
            <person name="Venter J.C."/>
            <person name="Weissenbach J."/>
            <person name="Kafatos F.C."/>
            <person name="Collins F.H."/>
            <person name="Hoffman S.L."/>
        </authorList>
    </citation>
    <scope>NUCLEOTIDE SEQUENCE [LARGE SCALE GENOMIC DNA]</scope>
    <source>
        <strain evidence="1">PEST</strain>
    </source>
</reference>
<reference evidence="1" key="3">
    <citation type="journal article" date="2004" name="Trends Parasitol.">
        <title>The Anopheles gambiae genome: an update.</title>
        <authorList>
            <person name="Mongin E."/>
            <person name="Louis C."/>
            <person name="Holt R.A."/>
            <person name="Birney E."/>
            <person name="Collins F.H."/>
        </authorList>
    </citation>
    <scope>NUCLEOTIDE SEQUENCE</scope>
    <source>
        <strain evidence="1">PEST</strain>
    </source>
</reference>
<dbReference type="AlphaFoldDB" id="A0NGG2"/>
<evidence type="ECO:0000313" key="1">
    <source>
        <dbReference type="EMBL" id="EAU75783.1"/>
    </source>
</evidence>
<protein>
    <submittedName>
        <fullName evidence="1">AGAP012260-PA</fullName>
    </submittedName>
</protein>
<accession>A0NGG2</accession>
<feature type="non-terminal residue" evidence="1">
    <location>
        <position position="61"/>
    </location>
</feature>
<name>A0NGG2_ANOGA</name>